<sequence length="315" mass="34343">MKKSSHSVKHIILYLLAAVVVLMTTLIPSASQAVLAAPAALADTAQVMETADSLPEPATDTHADNSLSSGSVDRQIENKKLPSRVAIIVDDFGNNMRGTEEMFKLPVKITVAVMPFLSTSEKDARRAHELGLDVLVHLPMEPRQGKPEWLGPGAVLTKMSDAEVRQRVEAALDNVPFAIGINNHMGSKVTGDERVMGIVLAVCKERGLFFVDSHTNYRSVAGRMARELGLPPVENHIFLDDVHSVSHVAKQMKLVHERAMSQRYCVTIGHVGIQGKETAAGIRSGIAGMKDSVEFIGISELVRDEWKWNSQVTLP</sequence>
<dbReference type="PANTHER" id="PTHR30105:SF2">
    <property type="entry name" value="DIVERGENT POLYSACCHARIDE DEACETYLASE SUPERFAMILY"/>
    <property type="match status" value="1"/>
</dbReference>
<accession>A0A089L8K3</accession>
<dbReference type="OrthoDB" id="9784811at2"/>
<keyword evidence="3" id="KW-1185">Reference proteome</keyword>
<reference evidence="2" key="1">
    <citation type="submission" date="2014-08" db="EMBL/GenBank/DDBJ databases">
        <title>Comparative genomics of the Paenibacillus odorifer group.</title>
        <authorList>
            <person name="den Bakker H.C."/>
            <person name="Tsai Y.-C.Y.-C."/>
            <person name="Martin N."/>
            <person name="Korlach J."/>
            <person name="Wiedmann M."/>
        </authorList>
    </citation>
    <scope>NUCLEOTIDE SEQUENCE [LARGE SCALE GENOMIC DNA]</scope>
    <source>
        <strain evidence="2">DSM 13188</strain>
    </source>
</reference>
<evidence type="ECO:0000313" key="3">
    <source>
        <dbReference type="Proteomes" id="UP000029518"/>
    </source>
</evidence>
<gene>
    <name evidence="2" type="ORF">PBOR_13390</name>
</gene>
<protein>
    <submittedName>
        <fullName evidence="2">Sugar deacetylase</fullName>
    </submittedName>
</protein>
<dbReference type="InterPro" id="IPR006837">
    <property type="entry name" value="Divergent_DAC"/>
</dbReference>
<dbReference type="EMBL" id="CP009285">
    <property type="protein sequence ID" value="AIQ57816.1"/>
    <property type="molecule type" value="Genomic_DNA"/>
</dbReference>
<dbReference type="CDD" id="cd10936">
    <property type="entry name" value="CE4_DAC2"/>
    <property type="match status" value="1"/>
</dbReference>
<feature type="region of interest" description="Disordered" evidence="1">
    <location>
        <begin position="53"/>
        <end position="75"/>
    </location>
</feature>
<dbReference type="Proteomes" id="UP000029518">
    <property type="component" value="Chromosome"/>
</dbReference>
<dbReference type="Gene3D" id="3.20.20.370">
    <property type="entry name" value="Glycoside hydrolase/deacetylase"/>
    <property type="match status" value="1"/>
</dbReference>
<dbReference type="GO" id="GO:0005975">
    <property type="term" value="P:carbohydrate metabolic process"/>
    <property type="evidence" value="ECO:0007669"/>
    <property type="project" value="InterPro"/>
</dbReference>
<name>A0A089L8K3_PAEBO</name>
<dbReference type="RefSeq" id="WP_042212141.1">
    <property type="nucleotide sequence ID" value="NZ_CP009285.1"/>
</dbReference>
<proteinExistence type="predicted"/>
<organism evidence="2 3">
    <name type="scientific">Paenibacillus borealis</name>
    <dbReference type="NCBI Taxonomy" id="160799"/>
    <lineage>
        <taxon>Bacteria</taxon>
        <taxon>Bacillati</taxon>
        <taxon>Bacillota</taxon>
        <taxon>Bacilli</taxon>
        <taxon>Bacillales</taxon>
        <taxon>Paenibacillaceae</taxon>
        <taxon>Paenibacillus</taxon>
    </lineage>
</organism>
<dbReference type="KEGG" id="pbd:PBOR_13390"/>
<dbReference type="AlphaFoldDB" id="A0A089L8K3"/>
<evidence type="ECO:0000256" key="1">
    <source>
        <dbReference type="SAM" id="MobiDB-lite"/>
    </source>
</evidence>
<dbReference type="SUPFAM" id="SSF88713">
    <property type="entry name" value="Glycoside hydrolase/deacetylase"/>
    <property type="match status" value="1"/>
</dbReference>
<evidence type="ECO:0000313" key="2">
    <source>
        <dbReference type="EMBL" id="AIQ57816.1"/>
    </source>
</evidence>
<dbReference type="PANTHER" id="PTHR30105">
    <property type="entry name" value="UNCHARACTERIZED YIBQ-RELATED"/>
    <property type="match status" value="1"/>
</dbReference>
<dbReference type="HOGENOM" id="CLU_041643_2_1_9"/>
<dbReference type="InterPro" id="IPR011330">
    <property type="entry name" value="Glyco_hydro/deAcase_b/a-brl"/>
</dbReference>
<dbReference type="Pfam" id="PF04748">
    <property type="entry name" value="Polysacc_deac_2"/>
    <property type="match status" value="1"/>
</dbReference>